<dbReference type="RefSeq" id="WP_094942158.1">
    <property type="nucleotide sequence ID" value="NZ_NOKQ01000189.1"/>
</dbReference>
<dbReference type="OrthoDB" id="9891910at2"/>
<accession>A0A264W4Z9</accession>
<keyword evidence="1" id="KW-0812">Transmembrane</keyword>
<dbReference type="AlphaFoldDB" id="A0A264W4Z9"/>
<keyword evidence="3" id="KW-1185">Reference proteome</keyword>
<feature type="transmembrane region" description="Helical" evidence="1">
    <location>
        <begin position="7"/>
        <end position="27"/>
    </location>
</feature>
<protein>
    <submittedName>
        <fullName evidence="2">Uncharacterized protein</fullName>
    </submittedName>
</protein>
<comment type="caution">
    <text evidence="2">The sequence shown here is derived from an EMBL/GenBank/DDBJ whole genome shotgun (WGS) entry which is preliminary data.</text>
</comment>
<name>A0A264W4Z9_9BACL</name>
<dbReference type="EMBL" id="NOKQ01000189">
    <property type="protein sequence ID" value="OZS78660.1"/>
    <property type="molecule type" value="Genomic_DNA"/>
</dbReference>
<evidence type="ECO:0000313" key="3">
    <source>
        <dbReference type="Proteomes" id="UP000217065"/>
    </source>
</evidence>
<gene>
    <name evidence="2" type="ORF">CF394_05070</name>
</gene>
<keyword evidence="1" id="KW-0472">Membrane</keyword>
<evidence type="ECO:0000256" key="1">
    <source>
        <dbReference type="SAM" id="Phobius"/>
    </source>
</evidence>
<organism evidence="2 3">
    <name type="scientific">Tetzosporium hominis</name>
    <dbReference type="NCBI Taxonomy" id="2020506"/>
    <lineage>
        <taxon>Bacteria</taxon>
        <taxon>Bacillati</taxon>
        <taxon>Bacillota</taxon>
        <taxon>Bacilli</taxon>
        <taxon>Bacillales</taxon>
        <taxon>Caryophanaceae</taxon>
        <taxon>Tetzosporium</taxon>
    </lineage>
</organism>
<sequence length="66" mass="7249">MKFSIILEIFGALVAIGSFIFLIMSFVSFDPSAIYYIVASIFGLLNGLMAIGVARVLREVMKKDTV</sequence>
<evidence type="ECO:0000313" key="2">
    <source>
        <dbReference type="EMBL" id="OZS78660.1"/>
    </source>
</evidence>
<proteinExistence type="predicted"/>
<keyword evidence="1" id="KW-1133">Transmembrane helix</keyword>
<dbReference type="Proteomes" id="UP000217065">
    <property type="component" value="Unassembled WGS sequence"/>
</dbReference>
<reference evidence="2 3" key="1">
    <citation type="submission" date="2017-07" db="EMBL/GenBank/DDBJ databases">
        <title>Tetzosporium hominis gen.nov. sp.nov.</title>
        <authorList>
            <person name="Tetz G."/>
            <person name="Tetz V."/>
        </authorList>
    </citation>
    <scope>NUCLEOTIDE SEQUENCE [LARGE SCALE GENOMIC DNA]</scope>
    <source>
        <strain evidence="2 3">VT-49</strain>
    </source>
</reference>
<feature type="transmembrane region" description="Helical" evidence="1">
    <location>
        <begin position="33"/>
        <end position="57"/>
    </location>
</feature>